<sequence length="508" mass="58655">PPLPSKPPVGDIQRSTEHIEPSEVKPTRQIVPTSWKNFFLRWKKNVKSPPDLNFISQGVRCSPPVSPLAERKKLIENGYTIDDNYPNHNPDEPFYSDSKRETDSFFKDPNDSLERRSHTVESYGEKLKVYQLKYSYMKSWPGLLRLLCGVELIFGAMAFACVCAYIQKDNQWRSLYGNVPTYGYGGGFYGGYYYYGPMTPFVLVVESLAWLVTVILLVMGLTMYYRTILLDSNWWPVTEFAINIIMSLLYMAAGIVYINDLNRGGLCYSVFSSNPIFTAFCRIDGGQVAALIFIFLLMILYMASALVSLKMWRHIVASKQREMFDEQVLHGTSQPTKLRVELTKLATSGNARLLSRVLDKDLRNKEGDNPETLSKSIPAGHTPKAHIVPDFIIKYPKIQTSDEREQYKAVFNDQYAEYKELHEEIHAALKKFQELEAILSTLPRYTDNNEEHKRIKKVVQEYKKKRNDPAFLEKKDRCDYLKRKLTHIKHQIQEYDKTTNVHNSPNFA</sequence>
<keyword evidence="8 14" id="KW-1133">Transmembrane helix</keyword>
<reference evidence="17" key="2">
    <citation type="submission" date="2025-08" db="UniProtKB">
        <authorList>
            <consortium name="Ensembl"/>
        </authorList>
    </citation>
    <scope>IDENTIFICATION</scope>
</reference>
<comment type="subcellular location">
    <subcellularLocation>
        <location evidence="1">Cell junction</location>
        <location evidence="1">Tight junction</location>
    </subcellularLocation>
    <subcellularLocation>
        <location evidence="2">Cell membrane</location>
        <topology evidence="2">Multi-pass membrane protein</topology>
    </subcellularLocation>
</comment>
<keyword evidence="4" id="KW-0796">Tight junction</keyword>
<dbReference type="InParanoid" id="H3AU88"/>
<feature type="region of interest" description="Disordered" evidence="13">
    <location>
        <begin position="1"/>
        <end position="26"/>
    </location>
</feature>
<dbReference type="PROSITE" id="PS51980">
    <property type="entry name" value="OCEL"/>
    <property type="match status" value="1"/>
</dbReference>
<dbReference type="eggNOG" id="KOG4796">
    <property type="taxonomic scope" value="Eukaryota"/>
</dbReference>
<dbReference type="GO" id="GO:0031410">
    <property type="term" value="C:cytoplasmic vesicle"/>
    <property type="evidence" value="ECO:0007669"/>
    <property type="project" value="TreeGrafter"/>
</dbReference>
<name>H3AU88_LATCH</name>
<evidence type="ECO:0000256" key="5">
    <source>
        <dbReference type="ARBA" id="ARBA00022475"/>
    </source>
</evidence>
<dbReference type="Ensembl" id="ENSLACT00000013305.1">
    <property type="protein sequence ID" value="ENSLACP00000013209.1"/>
    <property type="gene ID" value="ENSLACG00000011631.1"/>
</dbReference>
<dbReference type="SUPFAM" id="SSF144292">
    <property type="entry name" value="occludin/ELL-like"/>
    <property type="match status" value="1"/>
</dbReference>
<dbReference type="GeneTree" id="ENSGT00940000155771"/>
<reference evidence="17" key="3">
    <citation type="submission" date="2025-09" db="UniProtKB">
        <authorList>
            <consortium name="Ensembl"/>
        </authorList>
    </citation>
    <scope>IDENTIFICATION</scope>
</reference>
<feature type="transmembrane region" description="Helical" evidence="14">
    <location>
        <begin position="143"/>
        <end position="167"/>
    </location>
</feature>
<dbReference type="GO" id="GO:0016324">
    <property type="term" value="C:apical plasma membrane"/>
    <property type="evidence" value="ECO:0007669"/>
    <property type="project" value="TreeGrafter"/>
</dbReference>
<dbReference type="HOGENOM" id="CLU_039176_1_0_1"/>
<dbReference type="AlphaFoldDB" id="H3AU88"/>
<dbReference type="EMBL" id="AFYH01122504">
    <property type="status" value="NOT_ANNOTATED_CDS"/>
    <property type="molecule type" value="Genomic_DNA"/>
</dbReference>
<evidence type="ECO:0000256" key="10">
    <source>
        <dbReference type="ARBA" id="ARBA00023136"/>
    </source>
</evidence>
<evidence type="ECO:0000256" key="3">
    <source>
        <dbReference type="ARBA" id="ARBA00009171"/>
    </source>
</evidence>
<dbReference type="Pfam" id="PF07303">
    <property type="entry name" value="Occludin_ELL"/>
    <property type="match status" value="1"/>
</dbReference>
<feature type="transmembrane region" description="Helical" evidence="14">
    <location>
        <begin position="237"/>
        <end position="258"/>
    </location>
</feature>
<evidence type="ECO:0000259" key="16">
    <source>
        <dbReference type="PROSITE" id="PS51980"/>
    </source>
</evidence>
<keyword evidence="6 11" id="KW-0812">Transmembrane</keyword>
<dbReference type="EMBL" id="AFYH01122503">
    <property type="status" value="NOT_ANNOTATED_CDS"/>
    <property type="molecule type" value="Genomic_DNA"/>
</dbReference>
<dbReference type="GO" id="GO:0005923">
    <property type="term" value="C:bicellular tight junction"/>
    <property type="evidence" value="ECO:0007669"/>
    <property type="project" value="UniProtKB-SubCell"/>
</dbReference>
<keyword evidence="9" id="KW-0175">Coiled coil</keyword>
<evidence type="ECO:0000313" key="17">
    <source>
        <dbReference type="Ensembl" id="ENSLACP00000013209.1"/>
    </source>
</evidence>
<evidence type="ECO:0000256" key="7">
    <source>
        <dbReference type="ARBA" id="ARBA00022949"/>
    </source>
</evidence>
<evidence type="ECO:0000256" key="4">
    <source>
        <dbReference type="ARBA" id="ARBA00022427"/>
    </source>
</evidence>
<feature type="transmembrane region" description="Helical" evidence="14">
    <location>
        <begin position="288"/>
        <end position="309"/>
    </location>
</feature>
<dbReference type="PANTHER" id="PTHR23288">
    <property type="entry name" value="OCCLUDIN AND RNA POLYMERASE II ELONGATION FACTOR ELL"/>
    <property type="match status" value="1"/>
</dbReference>
<feature type="compositionally biased region" description="Basic and acidic residues" evidence="13">
    <location>
        <begin position="14"/>
        <end position="26"/>
    </location>
</feature>
<evidence type="ECO:0000256" key="9">
    <source>
        <dbReference type="ARBA" id="ARBA00023054"/>
    </source>
</evidence>
<evidence type="ECO:0000256" key="2">
    <source>
        <dbReference type="ARBA" id="ARBA00004651"/>
    </source>
</evidence>
<evidence type="ECO:0000313" key="18">
    <source>
        <dbReference type="Proteomes" id="UP000008672"/>
    </source>
</evidence>
<dbReference type="InterPro" id="IPR010844">
    <property type="entry name" value="Occludin_ELL"/>
</dbReference>
<dbReference type="STRING" id="7897.ENSLACP00000013209"/>
<reference evidence="18" key="1">
    <citation type="submission" date="2011-08" db="EMBL/GenBank/DDBJ databases">
        <title>The draft genome of Latimeria chalumnae.</title>
        <authorList>
            <person name="Di Palma F."/>
            <person name="Alfoldi J."/>
            <person name="Johnson J."/>
            <person name="Berlin A."/>
            <person name="Gnerre S."/>
            <person name="Jaffe D."/>
            <person name="MacCallum I."/>
            <person name="Young S."/>
            <person name="Walker B.J."/>
            <person name="Lander E."/>
            <person name="Lindblad-Toh K."/>
        </authorList>
    </citation>
    <scope>NUCLEOTIDE SEQUENCE [LARGE SCALE GENOMIC DNA]</scope>
    <source>
        <strain evidence="18">Wild caught</strain>
    </source>
</reference>
<feature type="transmembrane region" description="Helical" evidence="14">
    <location>
        <begin position="201"/>
        <end position="225"/>
    </location>
</feature>
<evidence type="ECO:0000256" key="6">
    <source>
        <dbReference type="ARBA" id="ARBA00022692"/>
    </source>
</evidence>
<dbReference type="GO" id="GO:0070830">
    <property type="term" value="P:bicellular tight junction assembly"/>
    <property type="evidence" value="ECO:0007669"/>
    <property type="project" value="TreeGrafter"/>
</dbReference>
<accession>H3AU88</accession>
<keyword evidence="7" id="KW-0965">Cell junction</keyword>
<protein>
    <submittedName>
        <fullName evidence="17">Uncharacterized protein</fullName>
    </submittedName>
</protein>
<evidence type="ECO:0000259" key="15">
    <source>
        <dbReference type="PROSITE" id="PS51225"/>
    </source>
</evidence>
<proteinExistence type="inferred from homology"/>
<feature type="domain" description="MARVEL" evidence="15">
    <location>
        <begin position="139"/>
        <end position="313"/>
    </location>
</feature>
<dbReference type="OMA" id="IHATRQR"/>
<feature type="compositionally biased region" description="Basic and acidic residues" evidence="13">
    <location>
        <begin position="97"/>
        <end position="108"/>
    </location>
</feature>
<evidence type="ECO:0000256" key="1">
    <source>
        <dbReference type="ARBA" id="ARBA00004435"/>
    </source>
</evidence>
<evidence type="ECO:0000256" key="12">
    <source>
        <dbReference type="PROSITE-ProRule" id="PRU01324"/>
    </source>
</evidence>
<dbReference type="InterPro" id="IPR008253">
    <property type="entry name" value="Marvel"/>
</dbReference>
<keyword evidence="5" id="KW-1003">Cell membrane</keyword>
<evidence type="ECO:0000256" key="14">
    <source>
        <dbReference type="SAM" id="Phobius"/>
    </source>
</evidence>
<dbReference type="Gene3D" id="6.10.140.340">
    <property type="match status" value="1"/>
</dbReference>
<dbReference type="Proteomes" id="UP000008672">
    <property type="component" value="Unassembled WGS sequence"/>
</dbReference>
<comment type="similarity">
    <text evidence="3 12">Belongs to the ELL/occludin family.</text>
</comment>
<organism evidence="17 18">
    <name type="scientific">Latimeria chalumnae</name>
    <name type="common">Coelacanth</name>
    <dbReference type="NCBI Taxonomy" id="7897"/>
    <lineage>
        <taxon>Eukaryota</taxon>
        <taxon>Metazoa</taxon>
        <taxon>Chordata</taxon>
        <taxon>Craniata</taxon>
        <taxon>Vertebrata</taxon>
        <taxon>Euteleostomi</taxon>
        <taxon>Coelacanthiformes</taxon>
        <taxon>Coelacanthidae</taxon>
        <taxon>Latimeria</taxon>
    </lineage>
</organism>
<evidence type="ECO:0000256" key="8">
    <source>
        <dbReference type="ARBA" id="ARBA00022989"/>
    </source>
</evidence>
<dbReference type="InterPro" id="IPR031176">
    <property type="entry name" value="ELL/occludin"/>
</dbReference>
<evidence type="ECO:0000256" key="13">
    <source>
        <dbReference type="SAM" id="MobiDB-lite"/>
    </source>
</evidence>
<feature type="region of interest" description="Disordered" evidence="13">
    <location>
        <begin position="80"/>
        <end position="108"/>
    </location>
</feature>
<dbReference type="Pfam" id="PF01284">
    <property type="entry name" value="MARVEL"/>
    <property type="match status" value="1"/>
</dbReference>
<feature type="domain" description="OCEL" evidence="16">
    <location>
        <begin position="389"/>
        <end position="500"/>
    </location>
</feature>
<dbReference type="PANTHER" id="PTHR23288:SF3">
    <property type="entry name" value="MARVEL DOMAIN-CONTAINING PROTEIN 2"/>
    <property type="match status" value="1"/>
</dbReference>
<keyword evidence="10 11" id="KW-0472">Membrane</keyword>
<keyword evidence="18" id="KW-1185">Reference proteome</keyword>
<evidence type="ECO:0000256" key="11">
    <source>
        <dbReference type="PROSITE-ProRule" id="PRU00581"/>
    </source>
</evidence>
<dbReference type="PROSITE" id="PS51225">
    <property type="entry name" value="MARVEL"/>
    <property type="match status" value="1"/>
</dbReference>